<feature type="transmembrane region" description="Helical" evidence="13">
    <location>
        <begin position="343"/>
        <end position="367"/>
    </location>
</feature>
<evidence type="ECO:0000256" key="3">
    <source>
        <dbReference type="ARBA" id="ARBA00010199"/>
    </source>
</evidence>
<keyword evidence="15" id="KW-1185">Reference proteome</keyword>
<keyword evidence="6" id="KW-0050">Antiport</keyword>
<evidence type="ECO:0000256" key="4">
    <source>
        <dbReference type="ARBA" id="ARBA00020268"/>
    </source>
</evidence>
<feature type="transmembrane region" description="Helical" evidence="13">
    <location>
        <begin position="26"/>
        <end position="47"/>
    </location>
</feature>
<accession>A0ABR7MU87</accession>
<feature type="transmembrane region" description="Helical" evidence="13">
    <location>
        <begin position="216"/>
        <end position="240"/>
    </location>
</feature>
<organism evidence="14 15">
    <name type="scientific">Jutongia hominis</name>
    <dbReference type="NCBI Taxonomy" id="2763664"/>
    <lineage>
        <taxon>Bacteria</taxon>
        <taxon>Bacillati</taxon>
        <taxon>Bacillota</taxon>
        <taxon>Clostridia</taxon>
        <taxon>Lachnospirales</taxon>
        <taxon>Lachnospiraceae</taxon>
        <taxon>Jutongia</taxon>
    </lineage>
</organism>
<sequence>MGKNKIDLTEYIKRGEELSFSKRVRLVLMLSIPSIMAQISSIIMQYIDAAMVGRLGADGSAAIGLVSTTCWMFGSLAYALTTGYSVQVAHAIGAGKKEKAKCIVGQALFAVLMWAVFLMFAGTFLSGSLPRLLGADPRIHQNASDYFFIYAAFLPVAALNSLASGILQCSGNMKTPGILNSLKCFLDILFNAFFIFPSHVLYMGKVKIVLPGLHMGVAGAALGTAAAELFVAVVLFYCVWIKKFSLHKMHIRKDCFQKGYLRKAIKISLPVGFEHFVVCAAQITSTKIVAPLGIVAIAANSFGITAEALCYMPGYGIADAATTLVGQGIGAKKENVAKYFAKISTMIGMVLMSAMAVIMFFAAPYIMAMLSADAKVVALGTKILRIEMFAEPMYAASIVASGALRGAGDTFVPSLMNFGSIWLVRMPLSYLLSLSMGLRGMWFAMCIELIFRGSIFLYRLFKVRWWEKAKNRIQ</sequence>
<dbReference type="RefSeq" id="WP_249304478.1">
    <property type="nucleotide sequence ID" value="NZ_JACRSW010000027.1"/>
</dbReference>
<dbReference type="InterPro" id="IPR048279">
    <property type="entry name" value="MdtK-like"/>
</dbReference>
<dbReference type="PANTHER" id="PTHR43298">
    <property type="entry name" value="MULTIDRUG RESISTANCE PROTEIN NORM-RELATED"/>
    <property type="match status" value="1"/>
</dbReference>
<feature type="transmembrane region" description="Helical" evidence="13">
    <location>
        <begin position="146"/>
        <end position="163"/>
    </location>
</feature>
<evidence type="ECO:0000256" key="10">
    <source>
        <dbReference type="ARBA" id="ARBA00023065"/>
    </source>
</evidence>
<evidence type="ECO:0000256" key="9">
    <source>
        <dbReference type="ARBA" id="ARBA00022989"/>
    </source>
</evidence>
<evidence type="ECO:0000256" key="11">
    <source>
        <dbReference type="ARBA" id="ARBA00023136"/>
    </source>
</evidence>
<dbReference type="InterPro" id="IPR002528">
    <property type="entry name" value="MATE_fam"/>
</dbReference>
<dbReference type="InterPro" id="IPR050222">
    <property type="entry name" value="MATE_MdtK"/>
</dbReference>
<comment type="subcellular location">
    <subcellularLocation>
        <location evidence="2">Cell membrane</location>
        <topology evidence="2">Multi-pass membrane protein</topology>
    </subcellularLocation>
</comment>
<proteinExistence type="inferred from homology"/>
<evidence type="ECO:0000313" key="15">
    <source>
        <dbReference type="Proteomes" id="UP000637513"/>
    </source>
</evidence>
<dbReference type="PIRSF" id="PIRSF006603">
    <property type="entry name" value="DinF"/>
    <property type="match status" value="1"/>
</dbReference>
<keyword evidence="5" id="KW-0813">Transport</keyword>
<feature type="transmembrane region" description="Helical" evidence="13">
    <location>
        <begin position="184"/>
        <end position="204"/>
    </location>
</feature>
<comment type="function">
    <text evidence="1">Multidrug efflux pump.</text>
</comment>
<gene>
    <name evidence="14" type="ORF">H8700_06605</name>
</gene>
<evidence type="ECO:0000256" key="12">
    <source>
        <dbReference type="ARBA" id="ARBA00031636"/>
    </source>
</evidence>
<name>A0ABR7MU87_9FIRM</name>
<evidence type="ECO:0000256" key="13">
    <source>
        <dbReference type="SAM" id="Phobius"/>
    </source>
</evidence>
<feature type="transmembrane region" description="Helical" evidence="13">
    <location>
        <begin position="59"/>
        <end position="81"/>
    </location>
</feature>
<evidence type="ECO:0000256" key="6">
    <source>
        <dbReference type="ARBA" id="ARBA00022449"/>
    </source>
</evidence>
<keyword evidence="11 13" id="KW-0472">Membrane</keyword>
<feature type="transmembrane region" description="Helical" evidence="13">
    <location>
        <begin position="102"/>
        <end position="126"/>
    </location>
</feature>
<dbReference type="NCBIfam" id="TIGR00797">
    <property type="entry name" value="matE"/>
    <property type="match status" value="1"/>
</dbReference>
<evidence type="ECO:0000256" key="1">
    <source>
        <dbReference type="ARBA" id="ARBA00003408"/>
    </source>
</evidence>
<comment type="similarity">
    <text evidence="3">Belongs to the multi antimicrobial extrusion (MATE) (TC 2.A.66.1) family.</text>
</comment>
<feature type="transmembrane region" description="Helical" evidence="13">
    <location>
        <begin position="441"/>
        <end position="461"/>
    </location>
</feature>
<keyword evidence="9 13" id="KW-1133">Transmembrane helix</keyword>
<evidence type="ECO:0000256" key="2">
    <source>
        <dbReference type="ARBA" id="ARBA00004651"/>
    </source>
</evidence>
<dbReference type="Pfam" id="PF01554">
    <property type="entry name" value="MatE"/>
    <property type="match status" value="2"/>
</dbReference>
<dbReference type="EMBL" id="JACRSW010000027">
    <property type="protein sequence ID" value="MBC8557373.1"/>
    <property type="molecule type" value="Genomic_DNA"/>
</dbReference>
<dbReference type="PANTHER" id="PTHR43298:SF2">
    <property type="entry name" value="FMN_FAD EXPORTER YEEO-RELATED"/>
    <property type="match status" value="1"/>
</dbReference>
<comment type="caution">
    <text evidence="14">The sequence shown here is derived from an EMBL/GenBank/DDBJ whole genome shotgun (WGS) entry which is preliminary data.</text>
</comment>
<reference evidence="14 15" key="1">
    <citation type="submission" date="2020-08" db="EMBL/GenBank/DDBJ databases">
        <title>Genome public.</title>
        <authorList>
            <person name="Liu C."/>
            <person name="Sun Q."/>
        </authorList>
    </citation>
    <scope>NUCLEOTIDE SEQUENCE [LARGE SCALE GENOMIC DNA]</scope>
    <source>
        <strain evidence="14 15">BX3</strain>
    </source>
</reference>
<evidence type="ECO:0000256" key="8">
    <source>
        <dbReference type="ARBA" id="ARBA00022692"/>
    </source>
</evidence>
<keyword evidence="7" id="KW-1003">Cell membrane</keyword>
<protein>
    <recommendedName>
        <fullName evidence="4">Probable multidrug resistance protein NorM</fullName>
    </recommendedName>
    <alternativeName>
        <fullName evidence="12">Multidrug-efflux transporter</fullName>
    </alternativeName>
</protein>
<keyword evidence="10" id="KW-0406">Ion transport</keyword>
<dbReference type="Proteomes" id="UP000637513">
    <property type="component" value="Unassembled WGS sequence"/>
</dbReference>
<keyword evidence="8 13" id="KW-0812">Transmembrane</keyword>
<evidence type="ECO:0000313" key="14">
    <source>
        <dbReference type="EMBL" id="MBC8557373.1"/>
    </source>
</evidence>
<dbReference type="CDD" id="cd13137">
    <property type="entry name" value="MATE_NorM_like"/>
    <property type="match status" value="1"/>
</dbReference>
<evidence type="ECO:0000256" key="5">
    <source>
        <dbReference type="ARBA" id="ARBA00022448"/>
    </source>
</evidence>
<evidence type="ECO:0000256" key="7">
    <source>
        <dbReference type="ARBA" id="ARBA00022475"/>
    </source>
</evidence>